<keyword evidence="3 6" id="KW-1133">Transmembrane helix</keyword>
<name>A0A6A5VWD7_9PLEO</name>
<evidence type="ECO:0000313" key="9">
    <source>
        <dbReference type="Proteomes" id="UP000800036"/>
    </source>
</evidence>
<feature type="domain" description="Rhodopsin" evidence="7">
    <location>
        <begin position="5"/>
        <end position="190"/>
    </location>
</feature>
<dbReference type="Pfam" id="PF20684">
    <property type="entry name" value="Fung_rhodopsin"/>
    <property type="match status" value="1"/>
</dbReference>
<keyword evidence="9" id="KW-1185">Reference proteome</keyword>
<evidence type="ECO:0000259" key="7">
    <source>
        <dbReference type="Pfam" id="PF20684"/>
    </source>
</evidence>
<dbReference type="Proteomes" id="UP000800036">
    <property type="component" value="Unassembled WGS sequence"/>
</dbReference>
<dbReference type="PANTHER" id="PTHR33048:SF160">
    <property type="entry name" value="SAT4 FAMILY MEMBRANE PROTEIN"/>
    <property type="match status" value="1"/>
</dbReference>
<dbReference type="PANTHER" id="PTHR33048">
    <property type="entry name" value="PTH11-LIKE INTEGRAL MEMBRANE PROTEIN (AFU_ORTHOLOGUE AFUA_5G11245)"/>
    <property type="match status" value="1"/>
</dbReference>
<keyword evidence="2 6" id="KW-0812">Transmembrane</keyword>
<feature type="transmembrane region" description="Helical" evidence="6">
    <location>
        <begin position="30"/>
        <end position="52"/>
    </location>
</feature>
<dbReference type="InterPro" id="IPR049326">
    <property type="entry name" value="Rhodopsin_dom_fungi"/>
</dbReference>
<reference evidence="8" key="1">
    <citation type="journal article" date="2020" name="Stud. Mycol.">
        <title>101 Dothideomycetes genomes: a test case for predicting lifestyles and emergence of pathogens.</title>
        <authorList>
            <person name="Haridas S."/>
            <person name="Albert R."/>
            <person name="Binder M."/>
            <person name="Bloem J."/>
            <person name="Labutti K."/>
            <person name="Salamov A."/>
            <person name="Andreopoulos B."/>
            <person name="Baker S."/>
            <person name="Barry K."/>
            <person name="Bills G."/>
            <person name="Bluhm B."/>
            <person name="Cannon C."/>
            <person name="Castanera R."/>
            <person name="Culley D."/>
            <person name="Daum C."/>
            <person name="Ezra D."/>
            <person name="Gonzalez J."/>
            <person name="Henrissat B."/>
            <person name="Kuo A."/>
            <person name="Liang C."/>
            <person name="Lipzen A."/>
            <person name="Lutzoni F."/>
            <person name="Magnuson J."/>
            <person name="Mondo S."/>
            <person name="Nolan M."/>
            <person name="Ohm R."/>
            <person name="Pangilinan J."/>
            <person name="Park H.-J."/>
            <person name="Ramirez L."/>
            <person name="Alfaro M."/>
            <person name="Sun H."/>
            <person name="Tritt A."/>
            <person name="Yoshinaga Y."/>
            <person name="Zwiers L.-H."/>
            <person name="Turgeon B."/>
            <person name="Goodwin S."/>
            <person name="Spatafora J."/>
            <person name="Crous P."/>
            <person name="Grigoriev I."/>
        </authorList>
    </citation>
    <scope>NUCLEOTIDE SEQUENCE</scope>
    <source>
        <strain evidence="8">CBS 107.79</strain>
    </source>
</reference>
<dbReference type="AlphaFoldDB" id="A0A6A5VWD7"/>
<protein>
    <recommendedName>
        <fullName evidence="7">Rhodopsin domain-containing protein</fullName>
    </recommendedName>
</protein>
<comment type="subcellular location">
    <subcellularLocation>
        <location evidence="1">Membrane</location>
        <topology evidence="1">Multi-pass membrane protein</topology>
    </subcellularLocation>
</comment>
<feature type="transmembrane region" description="Helical" evidence="6">
    <location>
        <begin position="72"/>
        <end position="91"/>
    </location>
</feature>
<keyword evidence="4 6" id="KW-0472">Membrane</keyword>
<feature type="transmembrane region" description="Helical" evidence="6">
    <location>
        <begin position="148"/>
        <end position="169"/>
    </location>
</feature>
<evidence type="ECO:0000256" key="1">
    <source>
        <dbReference type="ARBA" id="ARBA00004141"/>
    </source>
</evidence>
<evidence type="ECO:0000256" key="4">
    <source>
        <dbReference type="ARBA" id="ARBA00023136"/>
    </source>
</evidence>
<sequence length="190" mass="20888">FVALMFVASKAGLGANVSLLSPDAVKEALLYSNILDIMYTPIMLAAKVSILVQVDRMFSGNKQRMVFWSVRALAYINVFCYTVMFFTNVFACTPRARIVDPAVDGKCISPSNLIVVSGTVNVASDVLVLLFTVWGISRLRLNGKRQTMVAFVFSIGSFACIASVCRLAFGVQVDKARNYTDTVFSVHMWS</sequence>
<proteinExistence type="inferred from homology"/>
<dbReference type="GO" id="GO:0016020">
    <property type="term" value="C:membrane"/>
    <property type="evidence" value="ECO:0007669"/>
    <property type="project" value="UniProtKB-SubCell"/>
</dbReference>
<evidence type="ECO:0000256" key="6">
    <source>
        <dbReference type="SAM" id="Phobius"/>
    </source>
</evidence>
<feature type="transmembrane region" description="Helical" evidence="6">
    <location>
        <begin position="111"/>
        <end position="136"/>
    </location>
</feature>
<evidence type="ECO:0000256" key="2">
    <source>
        <dbReference type="ARBA" id="ARBA00022692"/>
    </source>
</evidence>
<dbReference type="EMBL" id="ML976656">
    <property type="protein sequence ID" value="KAF1980072.1"/>
    <property type="molecule type" value="Genomic_DNA"/>
</dbReference>
<feature type="non-terminal residue" evidence="8">
    <location>
        <position position="1"/>
    </location>
</feature>
<comment type="similarity">
    <text evidence="5">Belongs to the SAT4 family.</text>
</comment>
<accession>A0A6A5VWD7</accession>
<organism evidence="8 9">
    <name type="scientific">Bimuria novae-zelandiae CBS 107.79</name>
    <dbReference type="NCBI Taxonomy" id="1447943"/>
    <lineage>
        <taxon>Eukaryota</taxon>
        <taxon>Fungi</taxon>
        <taxon>Dikarya</taxon>
        <taxon>Ascomycota</taxon>
        <taxon>Pezizomycotina</taxon>
        <taxon>Dothideomycetes</taxon>
        <taxon>Pleosporomycetidae</taxon>
        <taxon>Pleosporales</taxon>
        <taxon>Massarineae</taxon>
        <taxon>Didymosphaeriaceae</taxon>
        <taxon>Bimuria</taxon>
    </lineage>
</organism>
<evidence type="ECO:0000313" key="8">
    <source>
        <dbReference type="EMBL" id="KAF1980072.1"/>
    </source>
</evidence>
<dbReference type="InterPro" id="IPR052337">
    <property type="entry name" value="SAT4-like"/>
</dbReference>
<evidence type="ECO:0000256" key="3">
    <source>
        <dbReference type="ARBA" id="ARBA00022989"/>
    </source>
</evidence>
<gene>
    <name evidence="8" type="ORF">BU23DRAFT_444928</name>
</gene>
<evidence type="ECO:0000256" key="5">
    <source>
        <dbReference type="ARBA" id="ARBA00038359"/>
    </source>
</evidence>
<dbReference type="OrthoDB" id="5342292at2759"/>